<gene>
    <name evidence="1" type="ORF">NE857_06740</name>
</gene>
<name>A0ABY5DDZ4_9ACTN</name>
<dbReference type="EMBL" id="CP099837">
    <property type="protein sequence ID" value="USY21311.1"/>
    <property type="molecule type" value="Genomic_DNA"/>
</dbReference>
<dbReference type="Proteomes" id="UP001055940">
    <property type="component" value="Chromosome"/>
</dbReference>
<protein>
    <submittedName>
        <fullName evidence="1">Uncharacterized protein</fullName>
    </submittedName>
</protein>
<sequence>MSADRPDPAAYTSRGEMWEDLELKRRGSIPGFERTSSGAVLYAPVYRNGNSIGFLWASLDGKAADFMAHASAGIEDRNATGHWVQRMINDHKLGLTSTAALKKWIGNVSEEGAGEILPGTIPAKADSLSLLREINSSL</sequence>
<organism evidence="1 2">
    <name type="scientific">Nocardiopsis exhalans</name>
    <dbReference type="NCBI Taxonomy" id="163604"/>
    <lineage>
        <taxon>Bacteria</taxon>
        <taxon>Bacillati</taxon>
        <taxon>Actinomycetota</taxon>
        <taxon>Actinomycetes</taxon>
        <taxon>Streptosporangiales</taxon>
        <taxon>Nocardiopsidaceae</taxon>
        <taxon>Nocardiopsis</taxon>
    </lineage>
</organism>
<proteinExistence type="predicted"/>
<evidence type="ECO:0000313" key="1">
    <source>
        <dbReference type="EMBL" id="USY21311.1"/>
    </source>
</evidence>
<accession>A0ABY5DDZ4</accession>
<reference evidence="1" key="1">
    <citation type="submission" date="2022-06" db="EMBL/GenBank/DDBJ databases">
        <authorList>
            <person name="Ping M."/>
        </authorList>
    </citation>
    <scope>NUCLEOTIDE SEQUENCE</scope>
    <source>
        <strain evidence="1">JCM11759T</strain>
    </source>
</reference>
<keyword evidence="2" id="KW-1185">Reference proteome</keyword>
<dbReference type="RefSeq" id="WP_254420227.1">
    <property type="nucleotide sequence ID" value="NZ_BAAAJB010000001.1"/>
</dbReference>
<evidence type="ECO:0000313" key="2">
    <source>
        <dbReference type="Proteomes" id="UP001055940"/>
    </source>
</evidence>